<feature type="transmembrane region" description="Helical" evidence="1">
    <location>
        <begin position="106"/>
        <end position="124"/>
    </location>
</feature>
<keyword evidence="3" id="KW-1185">Reference proteome</keyword>
<sequence>MIAKITESLVAADPLKVLFGLYSFIASVNFISYITILVQMFLNTQVNNEGQRQWNGPGAEENSSVLFTVVALMACLTYFSVVIYKIYKNENETSSSSMIGRMTGSYAAYATLCMMACLHIINFSREEREENNQDNENNEMPEGYIQYLVSAISFAFALSFMFLAMGTVFAQKKYVAYTAGGQKAEVDATSASTAVDIFKSLFKFLSVYSIVGIALPLILCIVSSFTEEGQRMREEGSIWNMLLSSLFLLSVAIGVYIVGTKIMNGNSNVCETKFGAFTAFLSFFGITCLVGATIISGFYIPIGEEWDMNRQMMEDGPMGSMFLSIALFTMGLGYLAFAYLFKTYEEHVATVFVKKDASIATDDSYTAISA</sequence>
<feature type="transmembrane region" description="Helical" evidence="1">
    <location>
        <begin position="279"/>
        <end position="300"/>
    </location>
</feature>
<protein>
    <submittedName>
        <fullName evidence="2">Uncharacterized protein</fullName>
    </submittedName>
</protein>
<dbReference type="AlphaFoldDB" id="A0AAD3HG44"/>
<evidence type="ECO:0000256" key="1">
    <source>
        <dbReference type="SAM" id="Phobius"/>
    </source>
</evidence>
<gene>
    <name evidence="2" type="ORF">CTEN210_18249</name>
</gene>
<keyword evidence="1" id="KW-1133">Transmembrane helix</keyword>
<feature type="transmembrane region" description="Helical" evidence="1">
    <location>
        <begin position="62"/>
        <end position="86"/>
    </location>
</feature>
<feature type="transmembrane region" description="Helical" evidence="1">
    <location>
        <begin position="320"/>
        <end position="341"/>
    </location>
</feature>
<evidence type="ECO:0000313" key="2">
    <source>
        <dbReference type="EMBL" id="GFH61773.1"/>
    </source>
</evidence>
<organism evidence="2 3">
    <name type="scientific">Chaetoceros tenuissimus</name>
    <dbReference type="NCBI Taxonomy" id="426638"/>
    <lineage>
        <taxon>Eukaryota</taxon>
        <taxon>Sar</taxon>
        <taxon>Stramenopiles</taxon>
        <taxon>Ochrophyta</taxon>
        <taxon>Bacillariophyta</taxon>
        <taxon>Coscinodiscophyceae</taxon>
        <taxon>Chaetocerotophycidae</taxon>
        <taxon>Chaetocerotales</taxon>
        <taxon>Chaetocerotaceae</taxon>
        <taxon>Chaetoceros</taxon>
    </lineage>
</organism>
<comment type="caution">
    <text evidence="2">The sequence shown here is derived from an EMBL/GenBank/DDBJ whole genome shotgun (WGS) entry which is preliminary data.</text>
</comment>
<keyword evidence="1" id="KW-0472">Membrane</keyword>
<proteinExistence type="predicted"/>
<name>A0AAD3HG44_9STRA</name>
<evidence type="ECO:0000313" key="3">
    <source>
        <dbReference type="Proteomes" id="UP001054902"/>
    </source>
</evidence>
<feature type="transmembrane region" description="Helical" evidence="1">
    <location>
        <begin position="144"/>
        <end position="164"/>
    </location>
</feature>
<feature type="transmembrane region" description="Helical" evidence="1">
    <location>
        <begin position="21"/>
        <end position="42"/>
    </location>
</feature>
<reference evidence="2 3" key="1">
    <citation type="journal article" date="2021" name="Sci. Rep.">
        <title>The genome of the diatom Chaetoceros tenuissimus carries an ancient integrated fragment of an extant virus.</title>
        <authorList>
            <person name="Hongo Y."/>
            <person name="Kimura K."/>
            <person name="Takaki Y."/>
            <person name="Yoshida Y."/>
            <person name="Baba S."/>
            <person name="Kobayashi G."/>
            <person name="Nagasaki K."/>
            <person name="Hano T."/>
            <person name="Tomaru Y."/>
        </authorList>
    </citation>
    <scope>NUCLEOTIDE SEQUENCE [LARGE SCALE GENOMIC DNA]</scope>
    <source>
        <strain evidence="2 3">NIES-3715</strain>
    </source>
</reference>
<keyword evidence="1" id="KW-0812">Transmembrane</keyword>
<accession>A0AAD3HG44</accession>
<dbReference type="EMBL" id="BLLK01000075">
    <property type="protein sequence ID" value="GFH61773.1"/>
    <property type="molecule type" value="Genomic_DNA"/>
</dbReference>
<feature type="transmembrane region" description="Helical" evidence="1">
    <location>
        <begin position="238"/>
        <end position="258"/>
    </location>
</feature>
<dbReference type="Proteomes" id="UP001054902">
    <property type="component" value="Unassembled WGS sequence"/>
</dbReference>
<feature type="transmembrane region" description="Helical" evidence="1">
    <location>
        <begin position="205"/>
        <end position="226"/>
    </location>
</feature>